<dbReference type="PROSITE" id="PS50893">
    <property type="entry name" value="ABC_TRANSPORTER_2"/>
    <property type="match status" value="1"/>
</dbReference>
<dbReference type="OrthoDB" id="9801958at2"/>
<dbReference type="Pfam" id="PF00005">
    <property type="entry name" value="ABC_tran"/>
    <property type="match status" value="1"/>
</dbReference>
<dbReference type="InterPro" id="IPR027417">
    <property type="entry name" value="P-loop_NTPase"/>
</dbReference>
<proteinExistence type="predicted"/>
<dbReference type="InterPro" id="IPR003439">
    <property type="entry name" value="ABC_transporter-like_ATP-bd"/>
</dbReference>
<evidence type="ECO:0000256" key="2">
    <source>
        <dbReference type="ARBA" id="ARBA00022741"/>
    </source>
</evidence>
<reference evidence="5 6" key="1">
    <citation type="submission" date="2019-11" db="EMBL/GenBank/DDBJ databases">
        <title>Whole-genome sequence of a the green, strictly anaerobic photosynthetic bacterium Heliobacillus mobilis DSM 6151.</title>
        <authorList>
            <person name="Kyndt J.A."/>
            <person name="Meyer T.E."/>
        </authorList>
    </citation>
    <scope>NUCLEOTIDE SEQUENCE [LARGE SCALE GENOMIC DNA]</scope>
    <source>
        <strain evidence="5 6">DSM 6151</strain>
    </source>
</reference>
<dbReference type="GO" id="GO:0005524">
    <property type="term" value="F:ATP binding"/>
    <property type="evidence" value="ECO:0007669"/>
    <property type="project" value="UniProtKB-KW"/>
</dbReference>
<organism evidence="5 6">
    <name type="scientific">Heliobacterium mobile</name>
    <name type="common">Heliobacillus mobilis</name>
    <dbReference type="NCBI Taxonomy" id="28064"/>
    <lineage>
        <taxon>Bacteria</taxon>
        <taxon>Bacillati</taxon>
        <taxon>Bacillota</taxon>
        <taxon>Clostridia</taxon>
        <taxon>Eubacteriales</taxon>
        <taxon>Heliobacteriaceae</taxon>
        <taxon>Heliobacterium</taxon>
    </lineage>
</organism>
<dbReference type="PROSITE" id="PS00211">
    <property type="entry name" value="ABC_TRANSPORTER_1"/>
    <property type="match status" value="1"/>
</dbReference>
<protein>
    <submittedName>
        <fullName evidence="5">ATP-binding cassette domain-containing protein</fullName>
    </submittedName>
</protein>
<dbReference type="InterPro" id="IPR003593">
    <property type="entry name" value="AAA+_ATPase"/>
</dbReference>
<dbReference type="EMBL" id="WNKU01000003">
    <property type="protein sequence ID" value="MTV48253.1"/>
    <property type="molecule type" value="Genomic_DNA"/>
</dbReference>
<dbReference type="SMART" id="SM00382">
    <property type="entry name" value="AAA"/>
    <property type="match status" value="1"/>
</dbReference>
<dbReference type="SUPFAM" id="SSF52540">
    <property type="entry name" value="P-loop containing nucleoside triphosphate hydrolases"/>
    <property type="match status" value="1"/>
</dbReference>
<keyword evidence="3 5" id="KW-0067">ATP-binding</keyword>
<comment type="caution">
    <text evidence="5">The sequence shown here is derived from an EMBL/GenBank/DDBJ whole genome shotgun (WGS) entry which is preliminary data.</text>
</comment>
<keyword evidence="2" id="KW-0547">Nucleotide-binding</keyword>
<evidence type="ECO:0000256" key="3">
    <source>
        <dbReference type="ARBA" id="ARBA00022840"/>
    </source>
</evidence>
<keyword evidence="1" id="KW-0813">Transport</keyword>
<feature type="domain" description="ABC transporter" evidence="4">
    <location>
        <begin position="21"/>
        <end position="252"/>
    </location>
</feature>
<dbReference type="InterPro" id="IPR017871">
    <property type="entry name" value="ABC_transporter-like_CS"/>
</dbReference>
<dbReference type="RefSeq" id="WP_155475357.1">
    <property type="nucleotide sequence ID" value="NZ_WNKU01000003.1"/>
</dbReference>
<gene>
    <name evidence="5" type="ORF">GJ688_04545</name>
</gene>
<dbReference type="InterPro" id="IPR050166">
    <property type="entry name" value="ABC_transporter_ATP-bind"/>
</dbReference>
<evidence type="ECO:0000313" key="6">
    <source>
        <dbReference type="Proteomes" id="UP000430670"/>
    </source>
</evidence>
<dbReference type="CDD" id="cd03293">
    <property type="entry name" value="ABC_NrtD_SsuB_transporters"/>
    <property type="match status" value="1"/>
</dbReference>
<dbReference type="PANTHER" id="PTHR42788">
    <property type="entry name" value="TAURINE IMPORT ATP-BINDING PROTEIN-RELATED"/>
    <property type="match status" value="1"/>
</dbReference>
<name>A0A6I3SHB2_HELMO</name>
<evidence type="ECO:0000259" key="4">
    <source>
        <dbReference type="PROSITE" id="PS50893"/>
    </source>
</evidence>
<dbReference type="AlphaFoldDB" id="A0A6I3SHB2"/>
<dbReference type="Proteomes" id="UP000430670">
    <property type="component" value="Unassembled WGS sequence"/>
</dbReference>
<evidence type="ECO:0000256" key="1">
    <source>
        <dbReference type="ARBA" id="ARBA00022448"/>
    </source>
</evidence>
<accession>A0A6I3SHB2</accession>
<keyword evidence="6" id="KW-1185">Reference proteome</keyword>
<dbReference type="PANTHER" id="PTHR42788:SF13">
    <property type="entry name" value="ALIPHATIC SULFONATES IMPORT ATP-BINDING PROTEIN SSUB"/>
    <property type="match status" value="1"/>
</dbReference>
<dbReference type="GO" id="GO:0016887">
    <property type="term" value="F:ATP hydrolysis activity"/>
    <property type="evidence" value="ECO:0007669"/>
    <property type="project" value="InterPro"/>
</dbReference>
<sequence length="274" mass="30959">MNRVTAEKTEGIVPVQEAGRIRVQNVSRFFLQDSGPDVIALNNVNLDIEPGKFYSLLGPSGCGKSTLMRIIAGLDEATLGTITLDEEPIRGPHFLRGMVFQDPTLFPWKTIEENIASGLEARGILKEKKHEVQEYIRLVGLEGFEKVYPHQISGGMAQRASLARALVNHPKVLLMDEPLGALDAFTRMQMQEEILRIWQSRGTTIVFVTHDIDESVYLSDKIVIMTPRPGKIKEVIDVPLGRPRSRNHPDFWRIRSRILRIFGFSPDFADSYHI</sequence>
<evidence type="ECO:0000313" key="5">
    <source>
        <dbReference type="EMBL" id="MTV48253.1"/>
    </source>
</evidence>
<dbReference type="Gene3D" id="3.40.50.300">
    <property type="entry name" value="P-loop containing nucleotide triphosphate hydrolases"/>
    <property type="match status" value="1"/>
</dbReference>